<dbReference type="Proteomes" id="UP000679691">
    <property type="component" value="Unassembled WGS sequence"/>
</dbReference>
<gene>
    <name evidence="1" type="ORF">J5U18_13070</name>
</gene>
<dbReference type="Pfam" id="PF09357">
    <property type="entry name" value="RteC"/>
    <property type="match status" value="1"/>
</dbReference>
<dbReference type="AlphaFoldDB" id="A0A8T4HBS7"/>
<dbReference type="RefSeq" id="WP_353547987.1">
    <property type="nucleotide sequence ID" value="NZ_JAGKSB010000020.1"/>
</dbReference>
<name>A0A8T4HBS7_9SPHI</name>
<protein>
    <submittedName>
        <fullName evidence="1">RteC domain-containing protein</fullName>
    </submittedName>
</protein>
<evidence type="ECO:0000313" key="1">
    <source>
        <dbReference type="EMBL" id="MBP3944472.1"/>
    </source>
</evidence>
<dbReference type="EMBL" id="JAGKSB010000020">
    <property type="protein sequence ID" value="MBP3944472.1"/>
    <property type="molecule type" value="Genomic_DNA"/>
</dbReference>
<keyword evidence="2" id="KW-1185">Reference proteome</keyword>
<accession>A0A8T4HBS7</accession>
<reference evidence="1" key="1">
    <citation type="submission" date="2021-03" db="EMBL/GenBank/DDBJ databases">
        <authorList>
            <person name="Lu T."/>
            <person name="Wang Q."/>
            <person name="Han X."/>
        </authorList>
    </citation>
    <scope>NUCLEOTIDE SEQUENCE</scope>
    <source>
        <strain evidence="1">WQ 2009</strain>
    </source>
</reference>
<comment type="caution">
    <text evidence="1">The sequence shown here is derived from an EMBL/GenBank/DDBJ whole genome shotgun (WGS) entry which is preliminary data.</text>
</comment>
<organism evidence="1 2">
    <name type="scientific">Rhinopithecimicrobium faecis</name>
    <dbReference type="NCBI Taxonomy" id="2820698"/>
    <lineage>
        <taxon>Bacteria</taxon>
        <taxon>Pseudomonadati</taxon>
        <taxon>Bacteroidota</taxon>
        <taxon>Sphingobacteriia</taxon>
        <taxon>Sphingobacteriales</taxon>
        <taxon>Sphingobacteriaceae</taxon>
        <taxon>Rhinopithecimicrobium</taxon>
    </lineage>
</organism>
<dbReference type="InterPro" id="IPR018534">
    <property type="entry name" value="Tet_reg_excision_RteC"/>
</dbReference>
<evidence type="ECO:0000313" key="2">
    <source>
        <dbReference type="Proteomes" id="UP000679691"/>
    </source>
</evidence>
<proteinExistence type="predicted"/>
<sequence>MTNYIISLLPPLRELVVKNNFGNTAEEIEFFKLLKPQIFKELLYFVDVYSIERDNSRTSREHEISYYKSWIQQIHTSFIVDNQLNGYFDLGRSEKDIQYFTRYQSNPLYHTNSIECMQDPGFSTFHDKNYANYLARKNTLVYLKNRILSLESIQNLEKKNTGPIEGVRWNGCKSELIQVIYGLYMARVFELFFHIKFSNINVSIHQLKNAKKDRFPFIKRMVMLLNSDKD</sequence>